<accession>A0ABW5VDZ4</accession>
<dbReference type="RefSeq" id="WP_251808063.1">
    <property type="nucleotide sequence ID" value="NZ_CP166679.1"/>
</dbReference>
<dbReference type="Proteomes" id="UP001597532">
    <property type="component" value="Unassembled WGS sequence"/>
</dbReference>
<dbReference type="InterPro" id="IPR002125">
    <property type="entry name" value="CMP_dCMP_dom"/>
</dbReference>
<evidence type="ECO:0000256" key="4">
    <source>
        <dbReference type="ARBA" id="ARBA00022833"/>
    </source>
</evidence>
<keyword evidence="7" id="KW-1185">Reference proteome</keyword>
<evidence type="ECO:0000259" key="5">
    <source>
        <dbReference type="PROSITE" id="PS51747"/>
    </source>
</evidence>
<evidence type="ECO:0000256" key="2">
    <source>
        <dbReference type="ARBA" id="ARBA00022723"/>
    </source>
</evidence>
<reference evidence="7" key="1">
    <citation type="journal article" date="2019" name="Int. J. Syst. Evol. Microbiol.">
        <title>The Global Catalogue of Microorganisms (GCM) 10K type strain sequencing project: providing services to taxonomists for standard genome sequencing and annotation.</title>
        <authorList>
            <consortium name="The Broad Institute Genomics Platform"/>
            <consortium name="The Broad Institute Genome Sequencing Center for Infectious Disease"/>
            <person name="Wu L."/>
            <person name="Ma J."/>
        </authorList>
    </citation>
    <scope>NUCLEOTIDE SEQUENCE [LARGE SCALE GENOMIC DNA]</scope>
    <source>
        <strain evidence="7">KCTC 52924</strain>
    </source>
</reference>
<organism evidence="6 7">
    <name type="scientific">Arenibacter antarcticus</name>
    <dbReference type="NCBI Taxonomy" id="2040469"/>
    <lineage>
        <taxon>Bacteria</taxon>
        <taxon>Pseudomonadati</taxon>
        <taxon>Bacteroidota</taxon>
        <taxon>Flavobacteriia</taxon>
        <taxon>Flavobacteriales</taxon>
        <taxon>Flavobacteriaceae</taxon>
        <taxon>Arenibacter</taxon>
    </lineage>
</organism>
<evidence type="ECO:0000313" key="6">
    <source>
        <dbReference type="EMBL" id="MFD2789349.1"/>
    </source>
</evidence>
<protein>
    <submittedName>
        <fullName evidence="6">Cytidine deaminase</fullName>
        <ecNumber evidence="6">3.5.4.5</ecNumber>
    </submittedName>
</protein>
<dbReference type="InterPro" id="IPR016193">
    <property type="entry name" value="Cytidine_deaminase-like"/>
</dbReference>
<comment type="similarity">
    <text evidence="1">Belongs to the cytidine and deoxycytidylate deaminase family.</text>
</comment>
<evidence type="ECO:0000313" key="7">
    <source>
        <dbReference type="Proteomes" id="UP001597532"/>
    </source>
</evidence>
<keyword evidence="3 6" id="KW-0378">Hydrolase</keyword>
<feature type="domain" description="CMP/dCMP-type deaminase" evidence="5">
    <location>
        <begin position="21"/>
        <end position="158"/>
    </location>
</feature>
<dbReference type="Pfam" id="PF00383">
    <property type="entry name" value="dCMP_cyt_deam_1"/>
    <property type="match status" value="1"/>
</dbReference>
<dbReference type="CDD" id="cd01283">
    <property type="entry name" value="cytidine_deaminase"/>
    <property type="match status" value="1"/>
</dbReference>
<dbReference type="EC" id="3.5.4.5" evidence="6"/>
<dbReference type="PANTHER" id="PTHR11644">
    <property type="entry name" value="CYTIDINE DEAMINASE"/>
    <property type="match status" value="1"/>
</dbReference>
<dbReference type="PROSITE" id="PS00903">
    <property type="entry name" value="CYT_DCMP_DEAMINASES_1"/>
    <property type="match status" value="1"/>
</dbReference>
<evidence type="ECO:0000256" key="1">
    <source>
        <dbReference type="ARBA" id="ARBA00006576"/>
    </source>
</evidence>
<dbReference type="InterPro" id="IPR050202">
    <property type="entry name" value="Cyt/Deoxycyt_deaminase"/>
</dbReference>
<dbReference type="Gene3D" id="3.40.140.10">
    <property type="entry name" value="Cytidine Deaminase, domain 2"/>
    <property type="match status" value="1"/>
</dbReference>
<dbReference type="GO" id="GO:0004126">
    <property type="term" value="F:cytidine deaminase activity"/>
    <property type="evidence" value="ECO:0007669"/>
    <property type="project" value="UniProtKB-EC"/>
</dbReference>
<sequence>MVKKNIAFELLVYTSREELERKDAELMEVAIEARKKAYSPYSNFEVGAAILLGNGEVVQGNNQENACYPAGLCAERVAIYYAAAKYPDVSIISIAISATSRNYVMDRPAAPCGNCRQSISEYEIKQQSPISIIMTGETGEVLKCHSVSDILPLAFNSTFLG</sequence>
<dbReference type="PROSITE" id="PS51747">
    <property type="entry name" value="CYT_DCMP_DEAMINASES_2"/>
    <property type="match status" value="1"/>
</dbReference>
<dbReference type="EMBL" id="JBHUOK010000021">
    <property type="protein sequence ID" value="MFD2789349.1"/>
    <property type="molecule type" value="Genomic_DNA"/>
</dbReference>
<dbReference type="PANTHER" id="PTHR11644:SF2">
    <property type="entry name" value="CYTIDINE DEAMINASE"/>
    <property type="match status" value="1"/>
</dbReference>
<dbReference type="NCBIfam" id="NF004064">
    <property type="entry name" value="PRK05578.1"/>
    <property type="match status" value="1"/>
</dbReference>
<comment type="caution">
    <text evidence="6">The sequence shown here is derived from an EMBL/GenBank/DDBJ whole genome shotgun (WGS) entry which is preliminary data.</text>
</comment>
<gene>
    <name evidence="6" type="ORF">ACFS1K_06245</name>
</gene>
<dbReference type="SUPFAM" id="SSF53927">
    <property type="entry name" value="Cytidine deaminase-like"/>
    <property type="match status" value="1"/>
</dbReference>
<name>A0ABW5VDZ4_9FLAO</name>
<dbReference type="InterPro" id="IPR016192">
    <property type="entry name" value="APOBEC/CMP_deaminase_Zn-bd"/>
</dbReference>
<keyword evidence="2" id="KW-0479">Metal-binding</keyword>
<evidence type="ECO:0000256" key="3">
    <source>
        <dbReference type="ARBA" id="ARBA00022801"/>
    </source>
</evidence>
<keyword evidence="4" id="KW-0862">Zinc</keyword>
<proteinExistence type="inferred from homology"/>